<evidence type="ECO:0000313" key="4">
    <source>
        <dbReference type="Proteomes" id="UP000242877"/>
    </source>
</evidence>
<comment type="caution">
    <text evidence="3">The sequence shown here is derived from an EMBL/GenBank/DDBJ whole genome shotgun (WGS) entry which is preliminary data.</text>
</comment>
<protein>
    <submittedName>
        <fullName evidence="3">Uncharacterized protein</fullName>
    </submittedName>
</protein>
<organism evidence="3 4">
    <name type="scientific">Ascosphaera apis ARSEF 7405</name>
    <dbReference type="NCBI Taxonomy" id="392613"/>
    <lineage>
        <taxon>Eukaryota</taxon>
        <taxon>Fungi</taxon>
        <taxon>Dikarya</taxon>
        <taxon>Ascomycota</taxon>
        <taxon>Pezizomycotina</taxon>
        <taxon>Eurotiomycetes</taxon>
        <taxon>Eurotiomycetidae</taxon>
        <taxon>Onygenales</taxon>
        <taxon>Ascosphaeraceae</taxon>
        <taxon>Ascosphaera</taxon>
    </lineage>
</organism>
<reference evidence="3 4" key="1">
    <citation type="journal article" date="2016" name="Genome Biol. Evol.">
        <title>Divergent and convergent evolution of fungal pathogenicity.</title>
        <authorList>
            <person name="Shang Y."/>
            <person name="Xiao G."/>
            <person name="Zheng P."/>
            <person name="Cen K."/>
            <person name="Zhan S."/>
            <person name="Wang C."/>
        </authorList>
    </citation>
    <scope>NUCLEOTIDE SEQUENCE [LARGE SCALE GENOMIC DNA]</scope>
    <source>
        <strain evidence="3 4">ARSEF 7405</strain>
    </source>
</reference>
<name>A0A167Y7P8_9EURO</name>
<gene>
    <name evidence="3" type="ORF">AAP_03598</name>
</gene>
<feature type="region of interest" description="Disordered" evidence="1">
    <location>
        <begin position="582"/>
        <end position="621"/>
    </location>
</feature>
<dbReference type="AlphaFoldDB" id="A0A167Y7P8"/>
<feature type="transmembrane region" description="Helical" evidence="2">
    <location>
        <begin position="653"/>
        <end position="686"/>
    </location>
</feature>
<feature type="transmembrane region" description="Helical" evidence="2">
    <location>
        <begin position="706"/>
        <end position="726"/>
    </location>
</feature>
<dbReference type="Proteomes" id="UP000242877">
    <property type="component" value="Unassembled WGS sequence"/>
</dbReference>
<dbReference type="OrthoDB" id="5415055at2759"/>
<keyword evidence="2" id="KW-0472">Membrane</keyword>
<keyword evidence="2" id="KW-0812">Transmembrane</keyword>
<evidence type="ECO:0000256" key="1">
    <source>
        <dbReference type="SAM" id="MobiDB-lite"/>
    </source>
</evidence>
<feature type="region of interest" description="Disordered" evidence="1">
    <location>
        <begin position="55"/>
        <end position="102"/>
    </location>
</feature>
<dbReference type="EMBL" id="AZGZ01000015">
    <property type="protein sequence ID" value="KZZ90957.1"/>
    <property type="molecule type" value="Genomic_DNA"/>
</dbReference>
<feature type="region of interest" description="Disordered" evidence="1">
    <location>
        <begin position="417"/>
        <end position="437"/>
    </location>
</feature>
<accession>A0A167Y7P8</accession>
<sequence length="749" mass="84387">MSPILQLRDSRRAPLILECKPEKHQILGLNCATRECTAKCPSKTNNNHACIDSTTTLQTVPGGHSTRNPHKGTQQTEKPPHPTGQGPASESRDVTHPIGKVKPILSKSKRKFNRPFLFFVKRKIARRGRISGASLISLSAEVETSDILKDRPGKYATKIPVLKEPHQLLADNPQDYITVRGVNPRTGVTSPGPRVVSLRYPHDQNIPVSRRVPIIRKWQQTGDQWISVDVLRKSSTRELPFERNHSTQDLLCLDGFDAQKAGHDAINPYHITDTSQREKVPMQSTDANGYNVTIPHRDNKKMTKILDERLHVTSMTRPGLAGKRGSDRCDHHWGDSAVPRVLQQSNIPYQSLNSIKSCRGIKPIVYTAMDQSWQVTGGISVSPNFPEAKLSRVTEISESDNQSQWPVQSCKINPPLSDNGHGRPISPMPNTADSSTGVGELESVVSGVARPEIKRYNASRGSLLTMRHVTRMKEVPTFKKEHSARFKIKRKPLVEHYNNRALYSSSEAGCTNSTVKRTLRKQVSSGHSTRREWRLNCRVTNPGVNTSILKTHTLNSLTANRETKALSEWPLGCPVMCTDGTSEFNKGSESPRPNDMERNSSVRHRSTIVDPHLSTEGASSESAEVENLPMTAFLVATLIFIRDFVLDRKTFRYFMLVFGYLLQMVSHTLYVALLICNAFLICLRTASLRKGHTYLRETKHFNDDLYHAICYALLLTLVFGAVWKVMDYVFELFRLLIWMYRTLRSMSIM</sequence>
<proteinExistence type="predicted"/>
<keyword evidence="4" id="KW-1185">Reference proteome</keyword>
<dbReference type="VEuPathDB" id="FungiDB:AAP_03598"/>
<evidence type="ECO:0000313" key="3">
    <source>
        <dbReference type="EMBL" id="KZZ90957.1"/>
    </source>
</evidence>
<keyword evidence="2" id="KW-1133">Transmembrane helix</keyword>
<evidence type="ECO:0000256" key="2">
    <source>
        <dbReference type="SAM" id="Phobius"/>
    </source>
</evidence>